<comment type="caution">
    <text evidence="2">The sequence shown here is derived from an EMBL/GenBank/DDBJ whole genome shotgun (WGS) entry which is preliminary data.</text>
</comment>
<evidence type="ECO:0000313" key="3">
    <source>
        <dbReference type="Proteomes" id="UP000038487"/>
    </source>
</evidence>
<dbReference type="RefSeq" id="WP_052536734.1">
    <property type="nucleotide sequence ID" value="NZ_CP014958.1"/>
</dbReference>
<dbReference type="Proteomes" id="UP000038487">
    <property type="component" value="Unassembled WGS sequence"/>
</dbReference>
<protein>
    <submittedName>
        <fullName evidence="2">Uncharacterized protein</fullName>
    </submittedName>
</protein>
<feature type="region of interest" description="Disordered" evidence="1">
    <location>
        <begin position="325"/>
        <end position="345"/>
    </location>
</feature>
<proteinExistence type="predicted"/>
<evidence type="ECO:0000256" key="1">
    <source>
        <dbReference type="SAM" id="MobiDB-lite"/>
    </source>
</evidence>
<gene>
    <name evidence="2" type="ORF">ERS075527_05084</name>
</gene>
<sequence length="345" mass="38824">MTHRDPHRCAFGHRCINHDWSTVVDEDDQPSGQLIADGVVCGGCLTRLRYAVNGLPRDWDRLHEGIGERVYVDRARVTMTATAAINLNTQRDALQRDIVETADRAAEMVEHAMNLTGRQRHGRQGFTVHQRQVVARSAAVITENLDVLLAQPAQPMLVWGRVPDGDEGWHPQHGQPRHLVDRDGVDIALQLIELSRNVYQALGLPRLRHHSAMPCPAVKRDGQQCGAYTVGRWDGTNQYDCTTCGRTYGEREYPWLQRGVIDLMRELEEREKNMQLLDQMKHLLAEAYWRLDGINDMVQRVADEPLLDEAGAGRLVVDKVSAILNSGPVPHQTPEQRQTTPAGTP</sequence>
<evidence type="ECO:0000313" key="2">
    <source>
        <dbReference type="EMBL" id="CPT66900.1"/>
    </source>
</evidence>
<dbReference type="EMBL" id="CSUW01000016">
    <property type="protein sequence ID" value="CPT66900.1"/>
    <property type="molecule type" value="Genomic_DNA"/>
</dbReference>
<dbReference type="AlphaFoldDB" id="A0AB33T875"/>
<reference evidence="2 3" key="1">
    <citation type="submission" date="2015-03" db="EMBL/GenBank/DDBJ databases">
        <authorList>
            <consortium name="Pathogen Informatics"/>
            <person name="Murphy D."/>
        </authorList>
    </citation>
    <scope>NUCLEOTIDE SEQUENCE [LARGE SCALE GENOMIC DNA]</scope>
    <source>
        <strain evidence="2 3">PAP036</strain>
    </source>
</reference>
<organism evidence="2 3">
    <name type="scientific">Mycobacteroides abscessus</name>
    <dbReference type="NCBI Taxonomy" id="36809"/>
    <lineage>
        <taxon>Bacteria</taxon>
        <taxon>Bacillati</taxon>
        <taxon>Actinomycetota</taxon>
        <taxon>Actinomycetes</taxon>
        <taxon>Mycobacteriales</taxon>
        <taxon>Mycobacteriaceae</taxon>
        <taxon>Mycobacteroides</taxon>
    </lineage>
</organism>
<accession>A0AB33T875</accession>
<feature type="compositionally biased region" description="Polar residues" evidence="1">
    <location>
        <begin position="333"/>
        <end position="345"/>
    </location>
</feature>
<name>A0AB33T875_9MYCO</name>